<dbReference type="Proteomes" id="UP000051589">
    <property type="component" value="Unassembled WGS sequence"/>
</dbReference>
<feature type="transmembrane region" description="Helical" evidence="1">
    <location>
        <begin position="125"/>
        <end position="153"/>
    </location>
</feature>
<keyword evidence="1" id="KW-0472">Membrane</keyword>
<accession>A0A0R2DSY3</accession>
<name>A0A0R2DSY3_9LACO</name>
<comment type="caution">
    <text evidence="2">The sequence shown here is derived from an EMBL/GenBank/DDBJ whole genome shotgun (WGS) entry which is preliminary data.</text>
</comment>
<keyword evidence="3" id="KW-1185">Reference proteome</keyword>
<dbReference type="PATRIC" id="fig|1423803.3.peg.860"/>
<organism evidence="2 3">
    <name type="scientific">Levilactobacillus senmaizukei DSM 21775 = NBRC 103853</name>
    <dbReference type="NCBI Taxonomy" id="1423803"/>
    <lineage>
        <taxon>Bacteria</taxon>
        <taxon>Bacillati</taxon>
        <taxon>Bacillota</taxon>
        <taxon>Bacilli</taxon>
        <taxon>Lactobacillales</taxon>
        <taxon>Lactobacillaceae</taxon>
        <taxon>Levilactobacillus</taxon>
    </lineage>
</organism>
<feature type="transmembrane region" description="Helical" evidence="1">
    <location>
        <begin position="20"/>
        <end position="38"/>
    </location>
</feature>
<feature type="transmembrane region" description="Helical" evidence="1">
    <location>
        <begin position="93"/>
        <end position="113"/>
    </location>
</feature>
<evidence type="ECO:0000313" key="3">
    <source>
        <dbReference type="Proteomes" id="UP000051589"/>
    </source>
</evidence>
<gene>
    <name evidence="2" type="ORF">FD13_GL000863</name>
</gene>
<feature type="transmembrane region" description="Helical" evidence="1">
    <location>
        <begin position="58"/>
        <end position="81"/>
    </location>
</feature>
<dbReference type="AlphaFoldDB" id="A0A0R2DSY3"/>
<protein>
    <submittedName>
        <fullName evidence="2">Uncharacterized protein</fullName>
    </submittedName>
</protein>
<evidence type="ECO:0000256" key="1">
    <source>
        <dbReference type="SAM" id="Phobius"/>
    </source>
</evidence>
<evidence type="ECO:0000313" key="2">
    <source>
        <dbReference type="EMBL" id="KRN03108.1"/>
    </source>
</evidence>
<keyword evidence="1" id="KW-0812">Transmembrane</keyword>
<reference evidence="2 3" key="1">
    <citation type="journal article" date="2015" name="Genome Announc.">
        <title>Expanding the biotechnology potential of lactobacilli through comparative genomics of 213 strains and associated genera.</title>
        <authorList>
            <person name="Sun Z."/>
            <person name="Harris H.M."/>
            <person name="McCann A."/>
            <person name="Guo C."/>
            <person name="Argimon S."/>
            <person name="Zhang W."/>
            <person name="Yang X."/>
            <person name="Jeffery I.B."/>
            <person name="Cooney J.C."/>
            <person name="Kagawa T.F."/>
            <person name="Liu W."/>
            <person name="Song Y."/>
            <person name="Salvetti E."/>
            <person name="Wrobel A."/>
            <person name="Rasinkangas P."/>
            <person name="Parkhill J."/>
            <person name="Rea M.C."/>
            <person name="O'Sullivan O."/>
            <person name="Ritari J."/>
            <person name="Douillard F.P."/>
            <person name="Paul Ross R."/>
            <person name="Yang R."/>
            <person name="Briner A.E."/>
            <person name="Felis G.E."/>
            <person name="de Vos W.M."/>
            <person name="Barrangou R."/>
            <person name="Klaenhammer T.R."/>
            <person name="Caufield P.W."/>
            <person name="Cui Y."/>
            <person name="Zhang H."/>
            <person name="O'Toole P.W."/>
        </authorList>
    </citation>
    <scope>NUCLEOTIDE SEQUENCE [LARGE SCALE GENOMIC DNA]</scope>
    <source>
        <strain evidence="2 3">DSM 21775</strain>
    </source>
</reference>
<sequence length="159" mass="18010">MVNGPAGNTADFGDGMGLPLLVVFGIALFFPAMVYNPLAVHFINRHQMFNIRDRARRLIFWTSWLYSAWTIYVLIICWGMMDQLTKHRADQLGTISVYLGFAIGLVMAIEAITRGISERSVRVTLGHLVAIYFFFVWAAVSLFWVTQIFMAFAPYGGFN</sequence>
<keyword evidence="1" id="KW-1133">Transmembrane helix</keyword>
<proteinExistence type="predicted"/>
<dbReference type="EMBL" id="AYZH01000002">
    <property type="protein sequence ID" value="KRN03108.1"/>
    <property type="molecule type" value="Genomic_DNA"/>
</dbReference>